<dbReference type="InterPro" id="IPR015424">
    <property type="entry name" value="PyrdxlP-dep_Trfase"/>
</dbReference>
<comment type="similarity">
    <text evidence="1">Belongs to the group II decarboxylase family.</text>
</comment>
<organism evidence="2 3">
    <name type="scientific">Taxus chinensis</name>
    <name type="common">Chinese yew</name>
    <name type="synonym">Taxus wallichiana var. chinensis</name>
    <dbReference type="NCBI Taxonomy" id="29808"/>
    <lineage>
        <taxon>Eukaryota</taxon>
        <taxon>Viridiplantae</taxon>
        <taxon>Streptophyta</taxon>
        <taxon>Embryophyta</taxon>
        <taxon>Tracheophyta</taxon>
        <taxon>Spermatophyta</taxon>
        <taxon>Pinopsida</taxon>
        <taxon>Pinidae</taxon>
        <taxon>Conifers II</taxon>
        <taxon>Cupressales</taxon>
        <taxon>Taxaceae</taxon>
        <taxon>Taxus</taxon>
    </lineage>
</organism>
<evidence type="ECO:0000256" key="1">
    <source>
        <dbReference type="ARBA" id="ARBA00009533"/>
    </source>
</evidence>
<evidence type="ECO:0000313" key="3">
    <source>
        <dbReference type="Proteomes" id="UP000824469"/>
    </source>
</evidence>
<proteinExistence type="inferred from homology"/>
<dbReference type="GO" id="GO:0006538">
    <property type="term" value="P:L-glutamate catabolic process"/>
    <property type="evidence" value="ECO:0007669"/>
    <property type="project" value="TreeGrafter"/>
</dbReference>
<accession>A0AA38FYI5</accession>
<feature type="non-terminal residue" evidence="2">
    <location>
        <position position="83"/>
    </location>
</feature>
<dbReference type="AlphaFoldDB" id="A0AA38FYI5"/>
<reference evidence="2 3" key="1">
    <citation type="journal article" date="2021" name="Nat. Plants">
        <title>The Taxus genome provides insights into paclitaxel biosynthesis.</title>
        <authorList>
            <person name="Xiong X."/>
            <person name="Gou J."/>
            <person name="Liao Q."/>
            <person name="Li Y."/>
            <person name="Zhou Q."/>
            <person name="Bi G."/>
            <person name="Li C."/>
            <person name="Du R."/>
            <person name="Wang X."/>
            <person name="Sun T."/>
            <person name="Guo L."/>
            <person name="Liang H."/>
            <person name="Lu P."/>
            <person name="Wu Y."/>
            <person name="Zhang Z."/>
            <person name="Ro D.K."/>
            <person name="Shang Y."/>
            <person name="Huang S."/>
            <person name="Yan J."/>
        </authorList>
    </citation>
    <scope>NUCLEOTIDE SEQUENCE [LARGE SCALE GENOMIC DNA]</scope>
    <source>
        <strain evidence="2">Ta-2019</strain>
    </source>
</reference>
<dbReference type="GO" id="GO:0030170">
    <property type="term" value="F:pyridoxal phosphate binding"/>
    <property type="evidence" value="ECO:0007669"/>
    <property type="project" value="InterPro"/>
</dbReference>
<name>A0AA38FYI5_TAXCH</name>
<gene>
    <name evidence="2" type="ORF">KI387_027571</name>
</gene>
<dbReference type="Proteomes" id="UP000824469">
    <property type="component" value="Unassembled WGS sequence"/>
</dbReference>
<evidence type="ECO:0000313" key="2">
    <source>
        <dbReference type="EMBL" id="KAH9312536.1"/>
    </source>
</evidence>
<dbReference type="EMBL" id="JAHRHJ020000006">
    <property type="protein sequence ID" value="KAH9312536.1"/>
    <property type="molecule type" value="Genomic_DNA"/>
</dbReference>
<comment type="caution">
    <text evidence="2">The sequence shown here is derived from an EMBL/GenBank/DDBJ whole genome shotgun (WGS) entry which is preliminary data.</text>
</comment>
<feature type="non-terminal residue" evidence="2">
    <location>
        <position position="1"/>
    </location>
</feature>
<dbReference type="PANTHER" id="PTHR43321">
    <property type="entry name" value="GLUTAMATE DECARBOXYLASE"/>
    <property type="match status" value="1"/>
</dbReference>
<dbReference type="PANTHER" id="PTHR43321:SF3">
    <property type="entry name" value="GLUTAMATE DECARBOXYLASE"/>
    <property type="match status" value="1"/>
</dbReference>
<dbReference type="GO" id="GO:0005829">
    <property type="term" value="C:cytosol"/>
    <property type="evidence" value="ECO:0007669"/>
    <property type="project" value="TreeGrafter"/>
</dbReference>
<keyword evidence="3" id="KW-1185">Reference proteome</keyword>
<sequence>NRCVNIKANLFNVPLGDAEEVVCVGTIGSSDAIMLAGLAFKRKWQNKLDPVKVVEMVDENTFCAAAILGSTYNGEFEDVKLLN</sequence>
<dbReference type="GO" id="GO:0004351">
    <property type="term" value="F:glutamate decarboxylase activity"/>
    <property type="evidence" value="ECO:0007669"/>
    <property type="project" value="InterPro"/>
</dbReference>
<protein>
    <recommendedName>
        <fullName evidence="4">Glutamate decarboxylase</fullName>
    </recommendedName>
</protein>
<dbReference type="SUPFAM" id="SSF53383">
    <property type="entry name" value="PLP-dependent transferases"/>
    <property type="match status" value="1"/>
</dbReference>
<dbReference type="InterPro" id="IPR010107">
    <property type="entry name" value="Glutamate_decarboxylase"/>
</dbReference>
<evidence type="ECO:0008006" key="4">
    <source>
        <dbReference type="Google" id="ProtNLM"/>
    </source>
</evidence>